<dbReference type="PROSITE" id="PS00108">
    <property type="entry name" value="PROTEIN_KINASE_ST"/>
    <property type="match status" value="2"/>
</dbReference>
<dbReference type="Gene3D" id="3.30.200.20">
    <property type="entry name" value="Phosphorylase Kinase, domain 1"/>
    <property type="match status" value="2"/>
</dbReference>
<name>A0A835YSJ7_9STRA</name>
<dbReference type="GO" id="GO:0005516">
    <property type="term" value="F:calmodulin binding"/>
    <property type="evidence" value="ECO:0007669"/>
    <property type="project" value="InterPro"/>
</dbReference>
<dbReference type="EC" id="2.7.11.19" evidence="2"/>
<evidence type="ECO:0000256" key="2">
    <source>
        <dbReference type="ARBA" id="ARBA00012432"/>
    </source>
</evidence>
<dbReference type="SMART" id="SM00220">
    <property type="entry name" value="S_TKc"/>
    <property type="match status" value="2"/>
</dbReference>
<accession>A0A835YSJ7</accession>
<dbReference type="GO" id="GO:0005524">
    <property type="term" value="F:ATP binding"/>
    <property type="evidence" value="ECO:0007669"/>
    <property type="project" value="UniProtKB-KW"/>
</dbReference>
<evidence type="ECO:0000256" key="7">
    <source>
        <dbReference type="ARBA" id="ARBA00022777"/>
    </source>
</evidence>
<protein>
    <recommendedName>
        <fullName evidence="2">phosphorylase kinase</fullName>
        <ecNumber evidence="2">2.7.11.19</ecNumber>
    </recommendedName>
</protein>
<comment type="caution">
    <text evidence="12">The sequence shown here is derived from an EMBL/GenBank/DDBJ whole genome shotgun (WGS) entry which is preliminary data.</text>
</comment>
<keyword evidence="5" id="KW-0808">Transferase</keyword>
<keyword evidence="4" id="KW-0321">Glycogen metabolism</keyword>
<dbReference type="OrthoDB" id="197746at2759"/>
<dbReference type="Gene3D" id="6.10.140.620">
    <property type="match status" value="1"/>
</dbReference>
<dbReference type="InterPro" id="IPR011009">
    <property type="entry name" value="Kinase-like_dom_sf"/>
</dbReference>
<evidence type="ECO:0000256" key="10">
    <source>
        <dbReference type="ARBA" id="ARBA00025890"/>
    </source>
</evidence>
<keyword evidence="7" id="KW-0418">Kinase</keyword>
<dbReference type="AlphaFoldDB" id="A0A835YSJ7"/>
<keyword evidence="13" id="KW-1185">Reference proteome</keyword>
<dbReference type="GO" id="GO:0005977">
    <property type="term" value="P:glycogen metabolic process"/>
    <property type="evidence" value="ECO:0007669"/>
    <property type="project" value="UniProtKB-KW"/>
</dbReference>
<dbReference type="InterPro" id="IPR000719">
    <property type="entry name" value="Prot_kinase_dom"/>
</dbReference>
<dbReference type="Pfam" id="PF00069">
    <property type="entry name" value="Pkinase"/>
    <property type="match status" value="2"/>
</dbReference>
<keyword evidence="9" id="KW-0119">Carbohydrate metabolism</keyword>
<evidence type="ECO:0000256" key="9">
    <source>
        <dbReference type="ARBA" id="ARBA00023277"/>
    </source>
</evidence>
<evidence type="ECO:0000313" key="12">
    <source>
        <dbReference type="EMBL" id="KAG5180796.1"/>
    </source>
</evidence>
<dbReference type="EMBL" id="JAFCMP010000357">
    <property type="protein sequence ID" value="KAG5180796.1"/>
    <property type="molecule type" value="Genomic_DNA"/>
</dbReference>
<dbReference type="InterPro" id="IPR002291">
    <property type="entry name" value="Phosph_kin_gamma"/>
</dbReference>
<dbReference type="Proteomes" id="UP000664859">
    <property type="component" value="Unassembled WGS sequence"/>
</dbReference>
<reference evidence="12" key="1">
    <citation type="submission" date="2021-02" db="EMBL/GenBank/DDBJ databases">
        <title>First Annotated Genome of the Yellow-green Alga Tribonema minus.</title>
        <authorList>
            <person name="Mahan K.M."/>
        </authorList>
    </citation>
    <scope>NUCLEOTIDE SEQUENCE</scope>
    <source>
        <strain evidence="12">UTEX B ZZ1240</strain>
    </source>
</reference>
<comment type="catalytic activity">
    <reaction evidence="1">
        <text>2 ATP + phosphorylase b = 2 ADP + phosphorylase a.</text>
        <dbReference type="EC" id="2.7.11.19"/>
    </reaction>
</comment>
<gene>
    <name evidence="12" type="ORF">JKP88DRAFT_200183</name>
</gene>
<dbReference type="PROSITE" id="PS50011">
    <property type="entry name" value="PROTEIN_KINASE_DOM"/>
    <property type="match status" value="2"/>
</dbReference>
<keyword evidence="8" id="KW-0067">ATP-binding</keyword>
<keyword evidence="6" id="KW-0547">Nucleotide-binding</keyword>
<dbReference type="CDD" id="cd05117">
    <property type="entry name" value="STKc_CAMK"/>
    <property type="match status" value="2"/>
</dbReference>
<comment type="subunit">
    <text evidence="10">Hexadecamer of 4 heterotetramers, each composed of alpha, beta, gamma, and delta subunits. Alpha (PHKA1 or PHKA2) and beta (PHKB) are regulatory subunits, gamma (PHKG1 or PHKG2) is the catalytic subunit, and delta is calmodulin.</text>
</comment>
<dbReference type="GO" id="GO:0005964">
    <property type="term" value="C:phosphorylase kinase complex"/>
    <property type="evidence" value="ECO:0007669"/>
    <property type="project" value="InterPro"/>
</dbReference>
<evidence type="ECO:0000259" key="11">
    <source>
        <dbReference type="PROSITE" id="PS50011"/>
    </source>
</evidence>
<dbReference type="InterPro" id="IPR008271">
    <property type="entry name" value="Ser/Thr_kinase_AS"/>
</dbReference>
<dbReference type="GO" id="GO:0004689">
    <property type="term" value="F:phosphorylase kinase activity"/>
    <property type="evidence" value="ECO:0007669"/>
    <property type="project" value="UniProtKB-EC"/>
</dbReference>
<evidence type="ECO:0000313" key="13">
    <source>
        <dbReference type="Proteomes" id="UP000664859"/>
    </source>
</evidence>
<sequence length="647" mass="73196">MFNKFFKSVKKSGPGEGLAAPERFAEAFTIGPVLGKGAFSTVHLATRNSDGRRFATKVVSRRKLPPVDEAALRSEAKVLMALDHPNIVRLVGWYEEKDVFYVPLELCEGGELFDRIVQKSCYTEREARDLVRMLLEAIAYCHERGIMHRDLKPENLLLVSKEDDATIKVADFGFAKVANIPKGLHTQCGTPGYVAPEILKRQPYGKEVDMWSVGVICYILLGGYPPFHDENQVRLFMKIKKGTFTFHPQYWATISEDAKDLITKLLVVDPAQRITAAQALKHPWIRASASVLMERGLFNTLERLTAFNARRKLKSAIATVVLANKLANLVKARDIKDHYELGKQLGTGACSVVCKGVSKRPETKGEEVAIKIVRRLELPERERAALTAEMDIMLKLRHPNILRLIDSFQDTEKLYMVVELARGGELFDRIVQKVTYDESEARELVRCLLRAVAYCHSRGVVHRDLKPENLLLVSTEDDAAVKIADFGFADHVAPDKLLKTQCGTPGYVAPEILMRVPYGKEVDMWSVGVICYILLGGYPPFYDDNQTKLFLKIKRGEFEFHEQYWGSISDQAKDLIRRMLTVDPAQRITAEQALQHPYLQIDSEALQTTNMSVNLERMRLFNARRKLRSAIHSIIAVQALTNLIDKR</sequence>
<evidence type="ECO:0000256" key="5">
    <source>
        <dbReference type="ARBA" id="ARBA00022679"/>
    </source>
</evidence>
<dbReference type="FunFam" id="1.10.510.10:FF:000026">
    <property type="entry name" value="Calcium/calmodulin-dependent protein kinase type 1"/>
    <property type="match status" value="2"/>
</dbReference>
<proteinExistence type="predicted"/>
<dbReference type="Gene3D" id="1.10.510.10">
    <property type="entry name" value="Transferase(Phosphotransferase) domain 1"/>
    <property type="match status" value="2"/>
</dbReference>
<evidence type="ECO:0000256" key="8">
    <source>
        <dbReference type="ARBA" id="ARBA00022840"/>
    </source>
</evidence>
<evidence type="ECO:0000256" key="1">
    <source>
        <dbReference type="ARBA" id="ARBA00001674"/>
    </source>
</evidence>
<evidence type="ECO:0000256" key="3">
    <source>
        <dbReference type="ARBA" id="ARBA00022527"/>
    </source>
</evidence>
<feature type="domain" description="Protein kinase" evidence="11">
    <location>
        <begin position="28"/>
        <end position="285"/>
    </location>
</feature>
<dbReference type="SUPFAM" id="SSF56112">
    <property type="entry name" value="Protein kinase-like (PK-like)"/>
    <property type="match status" value="2"/>
</dbReference>
<dbReference type="PANTHER" id="PTHR24347">
    <property type="entry name" value="SERINE/THREONINE-PROTEIN KINASE"/>
    <property type="match status" value="1"/>
</dbReference>
<evidence type="ECO:0000256" key="6">
    <source>
        <dbReference type="ARBA" id="ARBA00022741"/>
    </source>
</evidence>
<evidence type="ECO:0000256" key="4">
    <source>
        <dbReference type="ARBA" id="ARBA00022600"/>
    </source>
</evidence>
<feature type="domain" description="Protein kinase" evidence="11">
    <location>
        <begin position="339"/>
        <end position="599"/>
    </location>
</feature>
<organism evidence="12 13">
    <name type="scientific">Tribonema minus</name>
    <dbReference type="NCBI Taxonomy" id="303371"/>
    <lineage>
        <taxon>Eukaryota</taxon>
        <taxon>Sar</taxon>
        <taxon>Stramenopiles</taxon>
        <taxon>Ochrophyta</taxon>
        <taxon>PX clade</taxon>
        <taxon>Xanthophyceae</taxon>
        <taxon>Tribonematales</taxon>
        <taxon>Tribonemataceae</taxon>
        <taxon>Tribonema</taxon>
    </lineage>
</organism>
<keyword evidence="3" id="KW-0723">Serine/threonine-protein kinase</keyword>
<dbReference type="PRINTS" id="PR01049">
    <property type="entry name" value="PHOSPHBKNASE"/>
</dbReference>